<feature type="compositionally biased region" description="Low complexity" evidence="22">
    <location>
        <begin position="9"/>
        <end position="19"/>
    </location>
</feature>
<dbReference type="CDD" id="cd05778">
    <property type="entry name" value="DNA_polB_zeta_exo"/>
    <property type="match status" value="1"/>
</dbReference>
<dbReference type="Gene3D" id="1.10.132.60">
    <property type="entry name" value="DNA polymerase family B, C-terminal domain"/>
    <property type="match status" value="1"/>
</dbReference>
<proteinExistence type="inferred from homology"/>
<dbReference type="InterPro" id="IPR030559">
    <property type="entry name" value="PolZ_Rev3"/>
</dbReference>
<evidence type="ECO:0000259" key="24">
    <source>
        <dbReference type="Pfam" id="PF03104"/>
    </source>
</evidence>
<feature type="domain" description="C4-type zinc-finger of DNA polymerase delta" evidence="25">
    <location>
        <begin position="1948"/>
        <end position="2017"/>
    </location>
</feature>
<feature type="compositionally biased region" description="Acidic residues" evidence="22">
    <location>
        <begin position="615"/>
        <end position="628"/>
    </location>
</feature>
<feature type="compositionally biased region" description="Low complexity" evidence="22">
    <location>
        <begin position="788"/>
        <end position="798"/>
    </location>
</feature>
<dbReference type="EMBL" id="CP144533">
    <property type="protein sequence ID" value="WWC61043.1"/>
    <property type="molecule type" value="Genomic_DNA"/>
</dbReference>
<gene>
    <name evidence="27" type="ORF">I303_103621</name>
</gene>
<dbReference type="InterPro" id="IPR025687">
    <property type="entry name" value="Znf-C4pol"/>
</dbReference>
<keyword evidence="7" id="KW-0808">Transferase</keyword>
<keyword evidence="15" id="KW-0408">Iron</keyword>
<feature type="compositionally biased region" description="Low complexity" evidence="22">
    <location>
        <begin position="860"/>
        <end position="883"/>
    </location>
</feature>
<evidence type="ECO:0000256" key="22">
    <source>
        <dbReference type="SAM" id="MobiDB-lite"/>
    </source>
</evidence>
<evidence type="ECO:0000256" key="17">
    <source>
        <dbReference type="ARBA" id="ARBA00023125"/>
    </source>
</evidence>
<feature type="region of interest" description="Disordered" evidence="22">
    <location>
        <begin position="781"/>
        <end position="1024"/>
    </location>
</feature>
<evidence type="ECO:0000256" key="11">
    <source>
        <dbReference type="ARBA" id="ARBA00022763"/>
    </source>
</evidence>
<feature type="region of interest" description="Disordered" evidence="22">
    <location>
        <begin position="563"/>
        <end position="628"/>
    </location>
</feature>
<evidence type="ECO:0000256" key="7">
    <source>
        <dbReference type="ARBA" id="ARBA00022679"/>
    </source>
</evidence>
<evidence type="ECO:0000256" key="9">
    <source>
        <dbReference type="ARBA" id="ARBA00022705"/>
    </source>
</evidence>
<dbReference type="GO" id="GO:0016035">
    <property type="term" value="C:zeta DNA polymerase complex"/>
    <property type="evidence" value="ECO:0007669"/>
    <property type="project" value="InterPro"/>
</dbReference>
<dbReference type="PANTHER" id="PTHR45812:SF1">
    <property type="entry name" value="DNA POLYMERASE ZETA CATALYTIC SUBUNIT"/>
    <property type="match status" value="1"/>
</dbReference>
<evidence type="ECO:0000256" key="20">
    <source>
        <dbReference type="ARBA" id="ARBA00049244"/>
    </source>
</evidence>
<dbReference type="InterPro" id="IPR036397">
    <property type="entry name" value="RNaseH_sf"/>
</dbReference>
<protein>
    <recommendedName>
        <fullName evidence="5">DNA polymerase zeta catalytic subunit</fullName>
        <ecNumber evidence="4">2.7.7.7</ecNumber>
    </recommendedName>
</protein>
<dbReference type="SMART" id="SM00486">
    <property type="entry name" value="POLBc"/>
    <property type="match status" value="1"/>
</dbReference>
<evidence type="ECO:0000256" key="8">
    <source>
        <dbReference type="ARBA" id="ARBA00022695"/>
    </source>
</evidence>
<dbReference type="FunFam" id="1.10.287.690:FF:000002">
    <property type="entry name" value="DNA polymerase zeta"/>
    <property type="match status" value="1"/>
</dbReference>
<dbReference type="Proteomes" id="UP000078595">
    <property type="component" value="Chromosome 4"/>
</dbReference>
<dbReference type="CDD" id="cd05534">
    <property type="entry name" value="POLBc_zeta"/>
    <property type="match status" value="1"/>
</dbReference>
<dbReference type="FunFam" id="3.30.420.10:FF:000024">
    <property type="entry name" value="DNA polymerase zeta catalytic subunit"/>
    <property type="match status" value="1"/>
</dbReference>
<accession>A0AAJ8MH26</accession>
<feature type="region of interest" description="Disordered" evidence="22">
    <location>
        <begin position="1"/>
        <end position="25"/>
    </location>
</feature>
<dbReference type="Gene3D" id="3.30.342.10">
    <property type="entry name" value="DNA Polymerase, chain B, domain 1"/>
    <property type="match status" value="1"/>
</dbReference>
<dbReference type="InterPro" id="IPR006133">
    <property type="entry name" value="DNA-dir_DNA_pol_B_exonuc"/>
</dbReference>
<dbReference type="GO" id="GO:0042276">
    <property type="term" value="P:error-prone translesion synthesis"/>
    <property type="evidence" value="ECO:0007669"/>
    <property type="project" value="TreeGrafter"/>
</dbReference>
<dbReference type="GO" id="GO:0003677">
    <property type="term" value="F:DNA binding"/>
    <property type="evidence" value="ECO:0007669"/>
    <property type="project" value="UniProtKB-KW"/>
</dbReference>
<feature type="compositionally biased region" description="Pro residues" evidence="22">
    <location>
        <begin position="251"/>
        <end position="260"/>
    </location>
</feature>
<feature type="region of interest" description="Disordered" evidence="22">
    <location>
        <begin position="243"/>
        <end position="262"/>
    </location>
</feature>
<evidence type="ECO:0000313" key="27">
    <source>
        <dbReference type="EMBL" id="WWC61043.1"/>
    </source>
</evidence>
<evidence type="ECO:0000256" key="21">
    <source>
        <dbReference type="ARBA" id="ARBA00066055"/>
    </source>
</evidence>
<dbReference type="GO" id="GO:0051539">
    <property type="term" value="F:4 iron, 4 sulfur cluster binding"/>
    <property type="evidence" value="ECO:0007669"/>
    <property type="project" value="UniProtKB-KW"/>
</dbReference>
<feature type="compositionally biased region" description="Polar residues" evidence="22">
    <location>
        <begin position="664"/>
        <end position="679"/>
    </location>
</feature>
<evidence type="ECO:0000259" key="25">
    <source>
        <dbReference type="Pfam" id="PF14260"/>
    </source>
</evidence>
<dbReference type="Pfam" id="PF00136">
    <property type="entry name" value="DNA_pol_B"/>
    <property type="match status" value="1"/>
</dbReference>
<reference evidence="27" key="1">
    <citation type="submission" date="2013-07" db="EMBL/GenBank/DDBJ databases">
        <authorList>
            <consortium name="The Broad Institute Genome Sequencing Platform"/>
            <person name="Cuomo C."/>
            <person name="Litvintseva A."/>
            <person name="Chen Y."/>
            <person name="Heitman J."/>
            <person name="Sun S."/>
            <person name="Springer D."/>
            <person name="Dromer F."/>
            <person name="Young S.K."/>
            <person name="Zeng Q."/>
            <person name="Gargeya S."/>
            <person name="Fitzgerald M."/>
            <person name="Abouelleil A."/>
            <person name="Alvarado L."/>
            <person name="Berlin A.M."/>
            <person name="Chapman S.B."/>
            <person name="Dewar J."/>
            <person name="Goldberg J."/>
            <person name="Griggs A."/>
            <person name="Gujja S."/>
            <person name="Hansen M."/>
            <person name="Howarth C."/>
            <person name="Imamovic A."/>
            <person name="Larimer J."/>
            <person name="McCowan C."/>
            <person name="Murphy C."/>
            <person name="Pearson M."/>
            <person name="Priest M."/>
            <person name="Roberts A."/>
            <person name="Saif S."/>
            <person name="Shea T."/>
            <person name="Sykes S."/>
            <person name="Wortman J."/>
            <person name="Nusbaum C."/>
            <person name="Birren B."/>
        </authorList>
    </citation>
    <scope>NUCLEOTIDE SEQUENCE</scope>
    <source>
        <strain evidence="27">CBS 10117</strain>
    </source>
</reference>
<dbReference type="GO" id="GO:0008270">
    <property type="term" value="F:zinc ion binding"/>
    <property type="evidence" value="ECO:0007669"/>
    <property type="project" value="UniProtKB-KW"/>
</dbReference>
<dbReference type="GO" id="GO:0000724">
    <property type="term" value="P:double-strand break repair via homologous recombination"/>
    <property type="evidence" value="ECO:0007669"/>
    <property type="project" value="TreeGrafter"/>
</dbReference>
<dbReference type="GO" id="GO:0005634">
    <property type="term" value="C:nucleus"/>
    <property type="evidence" value="ECO:0007669"/>
    <property type="project" value="UniProtKB-SubCell"/>
</dbReference>
<keyword evidence="6" id="KW-0004">4Fe-4S</keyword>
<dbReference type="InterPro" id="IPR012337">
    <property type="entry name" value="RNaseH-like_sf"/>
</dbReference>
<keyword evidence="10" id="KW-0479">Metal-binding</keyword>
<dbReference type="RefSeq" id="XP_065824863.1">
    <property type="nucleotide sequence ID" value="XM_065968791.1"/>
</dbReference>
<dbReference type="InterPro" id="IPR023211">
    <property type="entry name" value="DNA_pol_palm_dom_sf"/>
</dbReference>
<feature type="compositionally biased region" description="Polar residues" evidence="22">
    <location>
        <begin position="808"/>
        <end position="821"/>
    </location>
</feature>
<dbReference type="Pfam" id="PF03104">
    <property type="entry name" value="DNA_pol_B_exo1"/>
    <property type="match status" value="1"/>
</dbReference>
<feature type="compositionally biased region" description="Basic and acidic residues" evidence="22">
    <location>
        <begin position="585"/>
        <end position="596"/>
    </location>
</feature>
<dbReference type="PANTHER" id="PTHR45812">
    <property type="entry name" value="DNA POLYMERASE ZETA CATALYTIC SUBUNIT"/>
    <property type="match status" value="1"/>
</dbReference>
<comment type="catalytic activity">
    <reaction evidence="20">
        <text>DNA(n) + a 2'-deoxyribonucleoside 5'-triphosphate = DNA(n+1) + diphosphate</text>
        <dbReference type="Rhea" id="RHEA:22508"/>
        <dbReference type="Rhea" id="RHEA-COMP:17339"/>
        <dbReference type="Rhea" id="RHEA-COMP:17340"/>
        <dbReference type="ChEBI" id="CHEBI:33019"/>
        <dbReference type="ChEBI" id="CHEBI:61560"/>
        <dbReference type="ChEBI" id="CHEBI:173112"/>
        <dbReference type="EC" id="2.7.7.7"/>
    </reaction>
</comment>
<feature type="domain" description="DNA-directed DNA polymerase family B exonuclease" evidence="24">
    <location>
        <begin position="1142"/>
        <end position="1356"/>
    </location>
</feature>
<dbReference type="GO" id="GO:0000166">
    <property type="term" value="F:nucleotide binding"/>
    <property type="evidence" value="ECO:0007669"/>
    <property type="project" value="InterPro"/>
</dbReference>
<evidence type="ECO:0000259" key="23">
    <source>
        <dbReference type="Pfam" id="PF00136"/>
    </source>
</evidence>
<keyword evidence="12" id="KW-0863">Zinc-finger</keyword>
<organism evidence="27 28">
    <name type="scientific">Kwoniella dejecticola CBS 10117</name>
    <dbReference type="NCBI Taxonomy" id="1296121"/>
    <lineage>
        <taxon>Eukaryota</taxon>
        <taxon>Fungi</taxon>
        <taxon>Dikarya</taxon>
        <taxon>Basidiomycota</taxon>
        <taxon>Agaricomycotina</taxon>
        <taxon>Tremellomycetes</taxon>
        <taxon>Tremellales</taxon>
        <taxon>Cryptococcaceae</taxon>
        <taxon>Kwoniella</taxon>
    </lineage>
</organism>
<feature type="compositionally biased region" description="Polar residues" evidence="22">
    <location>
        <begin position="1003"/>
        <end position="1017"/>
    </location>
</feature>
<dbReference type="Gene3D" id="1.10.287.690">
    <property type="entry name" value="Helix hairpin bin"/>
    <property type="match status" value="1"/>
</dbReference>
<dbReference type="InterPro" id="IPR017964">
    <property type="entry name" value="DNA-dir_DNA_pol_B_CS"/>
</dbReference>
<dbReference type="InterPro" id="IPR006172">
    <property type="entry name" value="DNA-dir_DNA_pol_B"/>
</dbReference>
<feature type="compositionally biased region" description="Acidic residues" evidence="22">
    <location>
        <begin position="569"/>
        <end position="584"/>
    </location>
</feature>
<evidence type="ECO:0000256" key="15">
    <source>
        <dbReference type="ARBA" id="ARBA00023004"/>
    </source>
</evidence>
<evidence type="ECO:0000256" key="1">
    <source>
        <dbReference type="ARBA" id="ARBA00001966"/>
    </source>
</evidence>
<dbReference type="FunFam" id="1.10.132.60:FF:000007">
    <property type="entry name" value="DNA polymerase"/>
    <property type="match status" value="1"/>
</dbReference>
<dbReference type="GO" id="GO:0003887">
    <property type="term" value="F:DNA-directed DNA polymerase activity"/>
    <property type="evidence" value="ECO:0007669"/>
    <property type="project" value="UniProtKB-KW"/>
</dbReference>
<feature type="compositionally biased region" description="Basic and acidic residues" evidence="22">
    <location>
        <begin position="680"/>
        <end position="692"/>
    </location>
</feature>
<evidence type="ECO:0000256" key="19">
    <source>
        <dbReference type="ARBA" id="ARBA00023242"/>
    </source>
</evidence>
<sequence>MPHDPGDPSSPAAYPSSHPYPDRPPAEPVLKLRITHITSTLSAPLASLRDYYVPSRFSTAIPPGNLPDKLPVMRIFGTTPNLQKICANIHMCYPYFYVPFPMDSSSGDDPLRPERVIKICQRFAVSLNHAICIASRQNPTSMGNTSKFGGGVDPKHLHIVSVMLVKGVPFYGYHIGYSYFLKVSLANPGKLWTALEQLRKPIVLGRIWQPHEAHMNHVLQFMCDFDLYGCGWLEVGGGKFRDPLPEGDPYDSPPSSPHGPPDVFNTLTVPGSMLYPIGISPPKDTYTPLEIDILPHHILNRLRLKPRNLHQDFIELLHQPLDPNEKLVPAVAELWEDERRRRSLKGLSLGSDAMMPGSGGMGGRTMAELGYKVSGKDEENKGGNWKISEELWQFIQDRMEEERRKKGKLTFKGFSNEIALGKNGEKRQYDKWIMTTFQAVSAHWPRPPRPPRSTQRSRRSAKSNNASSQPNPLSSPGAASIALTSSPRGHEASSPTQAEIPLINLKGETPEDDEDGAAGNFVNGHSSESDSEGEEDNPFEQYAMTQASQHVPIDMDVNTRMISRHPSEAEDENRETDDYPDDEGDNAKRHAEEGAKFRATQMPRKEDKAEIKEEAENEDEDGEEALFDDIDDEDITELIRQNFPGGTGSGQSTPRRTRFGSVPFTPSTRSSATGLSSGDMSERRAERQRRMMEQAGLGDLDTIMDRSSVSLPSPRNPWDNRPITPTKPSTPISEKPTPTTLMRNLFAKNRQSSISPLNTPSKNRAALAYDSPNVIMLPPLRRTEGDVSSSPPSASGSLPPDPEDTLAELSQMQNRVTSKLGISQDDLEDAKEELKEIEAELPDQDVVDAFFRPKQKTPVSVSNSNSLSQSNSRSTRSTKTSASDENGQFMTPTYKGTKRPLSPTLKNQEGGAEEDTPKVTLVPSSALRNPDALDDPNSRVLKSRKRVRLATPPGASRQSLIPTKVTVMPVSTPMPTQTPKSTSSTNGTTTQSSQRSQPTTNSDSTSNPHIFSSTSWQFREPPPGRLEIMTSMEEHGVPSVIYQAPYYSNPIDVPPRSKQFAGRVFSLKGNSVKDLQDFGGSFPDPLGDKRWLKSRKSGHRWKWGWEYGITPPMVKDVKEWCEKEDTAQRIQREKRILLTSQLEKPTQKSKFGFKFSQKQKSKESKREQQNMSVLALEVFAQSRNQLLPDPEKDAVTAVFYCYQNDDPTLEDNTKHKGYHTGYIILKDPKKTKATSIEDETKRLKIQEDIKCTVLENELDLINFVVDLTKHWDPDVLAGWELHNSSWGYLVSRAHEEFSIDLMDQLSRVVSGHTGPKKDGYSAHHTSTFKVSGRHILNIWRICRSEINLNNYSFENVVFHLLHQRIPRYSPANLTALWRSKTPEHAHRVLRYYFQRVVIYMEIVDAAEIITKNAEFARVFGVDFASVMFRGSQYKVESFMFRIAKPESFVLVSPSKEQVGLQNAPFAVPLIAEPESKYYTHPILVLDFQSLYPSIMIAYNICFSTCLGRVEKFKGTNKFGFTELKVADGLLELLKDYLTVTPNGMIFVKPAVRKSLLAKMLGEILDTRVMVKHAMKGSRGDKSLTSLLNARQLGLKLMANVTYGYTSATYSGRMPCIEVADSIVQTGRETLEKAQELIHSRKDWDAQVVYGDTDSLFVALPGRSKEQAFKIGNDIADAVTALNPKPVKLKFEKVYMGSVLMAKKRYVGFKYEHPDDTEPVFDAKGIETIRRDGFPAQQKIEEVCLKLLFRTQDLSQIKDFCRQEWTKILQNRVSVQDFIVAKEVRLGSYSEKGVPPPGAAVAYRRILKDPRDEPQYGERVPYIISNADGKRLIERARTPEDILANRTLSIDSEYYIRNLLIPPLSRIFNLVGADVENWFDTMPRTKRVGKYERQNEIFRSNTSANTAAASNAKGRGGGARGGGQGRGNGKGKGKGRGMRIDSHFKSSHCIVCGVDSSSTICEECQSDPSTTTHALLSRSQLASSKLMDLHKICASCSGIPVGEKIMCDSIDCPITYARINAERDVEDLEDVGELLRDLQLGQNHDDGGGVMEIE</sequence>
<dbReference type="InterPro" id="IPR043502">
    <property type="entry name" value="DNA/RNA_pol_sf"/>
</dbReference>
<dbReference type="PRINTS" id="PR00106">
    <property type="entry name" value="DNAPOLB"/>
</dbReference>
<keyword evidence="18" id="KW-0234">DNA repair</keyword>
<feature type="domain" description="DNA polymerase delta/zeta catalytic subunit N-terminal" evidence="26">
    <location>
        <begin position="93"/>
        <end position="189"/>
    </location>
</feature>
<comment type="similarity">
    <text evidence="3">Belongs to the DNA polymerase type-B family.</text>
</comment>
<keyword evidence="28" id="KW-1185">Reference proteome</keyword>
<dbReference type="GeneID" id="28967342"/>
<feature type="region of interest" description="Disordered" evidence="22">
    <location>
        <begin position="640"/>
        <end position="740"/>
    </location>
</feature>
<evidence type="ECO:0000313" key="28">
    <source>
        <dbReference type="Proteomes" id="UP000078595"/>
    </source>
</evidence>
<keyword evidence="8" id="KW-0548">Nucleotidyltransferase</keyword>
<feature type="compositionally biased region" description="Polar residues" evidence="22">
    <location>
        <begin position="482"/>
        <end position="497"/>
    </location>
</feature>
<dbReference type="SUPFAM" id="SSF56672">
    <property type="entry name" value="DNA/RNA polymerases"/>
    <property type="match status" value="1"/>
</dbReference>
<keyword evidence="13" id="KW-0862">Zinc</keyword>
<evidence type="ECO:0000256" key="2">
    <source>
        <dbReference type="ARBA" id="ARBA00004123"/>
    </source>
</evidence>
<dbReference type="InterPro" id="IPR042087">
    <property type="entry name" value="DNA_pol_B_thumb"/>
</dbReference>
<evidence type="ECO:0000256" key="3">
    <source>
        <dbReference type="ARBA" id="ARBA00005755"/>
    </source>
</evidence>
<evidence type="ECO:0000256" key="5">
    <source>
        <dbReference type="ARBA" id="ARBA00021589"/>
    </source>
</evidence>
<evidence type="ECO:0000256" key="14">
    <source>
        <dbReference type="ARBA" id="ARBA00022932"/>
    </source>
</evidence>
<evidence type="ECO:0000256" key="16">
    <source>
        <dbReference type="ARBA" id="ARBA00023014"/>
    </source>
</evidence>
<keyword evidence="16" id="KW-0411">Iron-sulfur</keyword>
<dbReference type="Gene3D" id="3.30.420.10">
    <property type="entry name" value="Ribonuclease H-like superfamily/Ribonuclease H"/>
    <property type="match status" value="1"/>
</dbReference>
<comment type="subcellular location">
    <subcellularLocation>
        <location evidence="2">Nucleus</location>
    </subcellularLocation>
</comment>
<keyword evidence="17" id="KW-0238">DNA-binding</keyword>
<name>A0AAJ8MH26_9TREE</name>
<keyword evidence="9" id="KW-0235">DNA replication</keyword>
<dbReference type="Pfam" id="PF14260">
    <property type="entry name" value="zf-C4pol"/>
    <property type="match status" value="1"/>
</dbReference>
<evidence type="ECO:0000256" key="4">
    <source>
        <dbReference type="ARBA" id="ARBA00012417"/>
    </source>
</evidence>
<evidence type="ECO:0000259" key="26">
    <source>
        <dbReference type="Pfam" id="PF24055"/>
    </source>
</evidence>
<feature type="compositionally biased region" description="Gly residues" evidence="22">
    <location>
        <begin position="1913"/>
        <end position="1927"/>
    </location>
</feature>
<comment type="cofactor">
    <cofactor evidence="1">
        <name>[4Fe-4S] cluster</name>
        <dbReference type="ChEBI" id="CHEBI:49883"/>
    </cofactor>
</comment>
<evidence type="ECO:0000256" key="13">
    <source>
        <dbReference type="ARBA" id="ARBA00022833"/>
    </source>
</evidence>
<dbReference type="KEGG" id="kdj:28967342"/>
<feature type="domain" description="DNA-directed DNA polymerase family B multifunctional" evidence="23">
    <location>
        <begin position="1422"/>
        <end position="1868"/>
    </location>
</feature>
<evidence type="ECO:0000256" key="12">
    <source>
        <dbReference type="ARBA" id="ARBA00022771"/>
    </source>
</evidence>
<feature type="compositionally biased region" description="Basic and acidic residues" evidence="22">
    <location>
        <begin position="603"/>
        <end position="614"/>
    </location>
</feature>
<dbReference type="InterPro" id="IPR006134">
    <property type="entry name" value="DNA-dir_DNA_pol_B_multi_dom"/>
</dbReference>
<dbReference type="SUPFAM" id="SSF53098">
    <property type="entry name" value="Ribonuclease H-like"/>
    <property type="match status" value="1"/>
</dbReference>
<dbReference type="GO" id="GO:0006260">
    <property type="term" value="P:DNA replication"/>
    <property type="evidence" value="ECO:0007669"/>
    <property type="project" value="UniProtKB-KW"/>
</dbReference>
<feature type="compositionally biased region" description="Low complexity" evidence="22">
    <location>
        <begin position="981"/>
        <end position="1002"/>
    </location>
</feature>
<dbReference type="Pfam" id="PF24055">
    <property type="entry name" value="POL3_N"/>
    <property type="match status" value="1"/>
</dbReference>
<feature type="region of interest" description="Disordered" evidence="22">
    <location>
        <begin position="1902"/>
        <end position="1936"/>
    </location>
</feature>
<evidence type="ECO:0000256" key="10">
    <source>
        <dbReference type="ARBA" id="ARBA00022723"/>
    </source>
</evidence>
<dbReference type="EC" id="2.7.7.7" evidence="4"/>
<dbReference type="Gene3D" id="3.90.1600.10">
    <property type="entry name" value="Palm domain of DNA polymerase"/>
    <property type="match status" value="1"/>
</dbReference>
<reference evidence="27" key="2">
    <citation type="submission" date="2024-02" db="EMBL/GenBank/DDBJ databases">
        <title>Comparative genomics of Cryptococcus and Kwoniella reveals pathogenesis evolution and contrasting modes of karyotype evolution via chromosome fusion or intercentromeric recombination.</title>
        <authorList>
            <person name="Coelho M.A."/>
            <person name="David-Palma M."/>
            <person name="Shea T."/>
            <person name="Bowers K."/>
            <person name="McGinley-Smith S."/>
            <person name="Mohammad A.W."/>
            <person name="Gnirke A."/>
            <person name="Yurkov A.M."/>
            <person name="Nowrousian M."/>
            <person name="Sun S."/>
            <person name="Cuomo C.A."/>
            <person name="Heitman J."/>
        </authorList>
    </citation>
    <scope>NUCLEOTIDE SEQUENCE</scope>
    <source>
        <strain evidence="27">CBS 10117</strain>
    </source>
</reference>
<comment type="subunit">
    <text evidence="21">Forms DNA polymerase zeta with REV7.</text>
</comment>
<evidence type="ECO:0000256" key="6">
    <source>
        <dbReference type="ARBA" id="ARBA00022485"/>
    </source>
</evidence>
<keyword evidence="19" id="KW-0539">Nucleus</keyword>
<feature type="compositionally biased region" description="Low complexity" evidence="22">
    <location>
        <begin position="722"/>
        <end position="740"/>
    </location>
</feature>
<keyword evidence="14" id="KW-0239">DNA-directed DNA polymerase</keyword>
<keyword evidence="11" id="KW-0227">DNA damage</keyword>
<feature type="region of interest" description="Disordered" evidence="22">
    <location>
        <begin position="441"/>
        <end position="537"/>
    </location>
</feature>
<dbReference type="PROSITE" id="PS00116">
    <property type="entry name" value="DNA_POLYMERASE_B"/>
    <property type="match status" value="1"/>
</dbReference>
<evidence type="ECO:0000256" key="18">
    <source>
        <dbReference type="ARBA" id="ARBA00023204"/>
    </source>
</evidence>
<feature type="compositionally biased region" description="Low complexity" evidence="22">
    <location>
        <begin position="1902"/>
        <end position="1912"/>
    </location>
</feature>
<dbReference type="InterPro" id="IPR056435">
    <property type="entry name" value="DPOD/Z_N"/>
</dbReference>